<evidence type="ECO:0000313" key="2">
    <source>
        <dbReference type="EMBL" id="GFY93892.1"/>
    </source>
</evidence>
<gene>
    <name evidence="2" type="ORF">Acr_09g0003380</name>
</gene>
<feature type="compositionally biased region" description="Polar residues" evidence="1">
    <location>
        <begin position="70"/>
        <end position="82"/>
    </location>
</feature>
<name>A0A7J0F5A7_9ERIC</name>
<feature type="compositionally biased region" description="Basic residues" evidence="1">
    <location>
        <begin position="1"/>
        <end position="15"/>
    </location>
</feature>
<proteinExistence type="predicted"/>
<keyword evidence="3" id="KW-1185">Reference proteome</keyword>
<dbReference type="EMBL" id="BJWL01000009">
    <property type="protein sequence ID" value="GFY93892.1"/>
    <property type="molecule type" value="Genomic_DNA"/>
</dbReference>
<reference evidence="2 3" key="1">
    <citation type="submission" date="2019-07" db="EMBL/GenBank/DDBJ databases">
        <title>De Novo Assembly of kiwifruit Actinidia rufa.</title>
        <authorList>
            <person name="Sugita-Konishi S."/>
            <person name="Sato K."/>
            <person name="Mori E."/>
            <person name="Abe Y."/>
            <person name="Kisaki G."/>
            <person name="Hamano K."/>
            <person name="Suezawa K."/>
            <person name="Otani M."/>
            <person name="Fukuda T."/>
            <person name="Manabe T."/>
            <person name="Gomi K."/>
            <person name="Tabuchi M."/>
            <person name="Akimitsu K."/>
            <person name="Kataoka I."/>
        </authorList>
    </citation>
    <scope>NUCLEOTIDE SEQUENCE [LARGE SCALE GENOMIC DNA]</scope>
    <source>
        <strain evidence="3">cv. Fuchu</strain>
    </source>
</reference>
<feature type="region of interest" description="Disordered" evidence="1">
    <location>
        <begin position="1"/>
        <end position="23"/>
    </location>
</feature>
<dbReference type="Proteomes" id="UP000585474">
    <property type="component" value="Unassembled WGS sequence"/>
</dbReference>
<feature type="region of interest" description="Disordered" evidence="1">
    <location>
        <begin position="58"/>
        <end position="82"/>
    </location>
</feature>
<sequence>MESRGRGSRCNRKRISNRDSTANVGDLMEMESKGHPILRVTDEIDKLRIGDVRTRGGCGQHFRKSELSKQWRSQKKTSGGNR</sequence>
<organism evidence="2 3">
    <name type="scientific">Actinidia rufa</name>
    <dbReference type="NCBI Taxonomy" id="165716"/>
    <lineage>
        <taxon>Eukaryota</taxon>
        <taxon>Viridiplantae</taxon>
        <taxon>Streptophyta</taxon>
        <taxon>Embryophyta</taxon>
        <taxon>Tracheophyta</taxon>
        <taxon>Spermatophyta</taxon>
        <taxon>Magnoliopsida</taxon>
        <taxon>eudicotyledons</taxon>
        <taxon>Gunneridae</taxon>
        <taxon>Pentapetalae</taxon>
        <taxon>asterids</taxon>
        <taxon>Ericales</taxon>
        <taxon>Actinidiaceae</taxon>
        <taxon>Actinidia</taxon>
    </lineage>
</organism>
<dbReference type="AlphaFoldDB" id="A0A7J0F5A7"/>
<evidence type="ECO:0000256" key="1">
    <source>
        <dbReference type="SAM" id="MobiDB-lite"/>
    </source>
</evidence>
<comment type="caution">
    <text evidence="2">The sequence shown here is derived from an EMBL/GenBank/DDBJ whole genome shotgun (WGS) entry which is preliminary data.</text>
</comment>
<evidence type="ECO:0000313" key="3">
    <source>
        <dbReference type="Proteomes" id="UP000585474"/>
    </source>
</evidence>
<protein>
    <submittedName>
        <fullName evidence="2">Uncharacterized protein</fullName>
    </submittedName>
</protein>
<accession>A0A7J0F5A7</accession>